<dbReference type="OrthoDB" id="1001962at2759"/>
<protein>
    <submittedName>
        <fullName evidence="1">Uncharacterized protein</fullName>
    </submittedName>
</protein>
<keyword evidence="2" id="KW-1185">Reference proteome</keyword>
<accession>A0A7J9N317</accession>
<dbReference type="EMBL" id="JABFAF010268603">
    <property type="protein sequence ID" value="MBA0877564.1"/>
    <property type="molecule type" value="Genomic_DNA"/>
</dbReference>
<sequence length="71" mass="7920">MGTVSLFISTSSSGPAIYIPTHNETPYEDPAIRAVIPNEFLQNPNAWHAKVALINYATMEMHQSDSVLRQF</sequence>
<organism evidence="1 2">
    <name type="scientific">Gossypium schwendimanii</name>
    <name type="common">Cotton</name>
    <dbReference type="NCBI Taxonomy" id="34291"/>
    <lineage>
        <taxon>Eukaryota</taxon>
        <taxon>Viridiplantae</taxon>
        <taxon>Streptophyta</taxon>
        <taxon>Embryophyta</taxon>
        <taxon>Tracheophyta</taxon>
        <taxon>Spermatophyta</taxon>
        <taxon>Magnoliopsida</taxon>
        <taxon>eudicotyledons</taxon>
        <taxon>Gunneridae</taxon>
        <taxon>Pentapetalae</taxon>
        <taxon>rosids</taxon>
        <taxon>malvids</taxon>
        <taxon>Malvales</taxon>
        <taxon>Malvaceae</taxon>
        <taxon>Malvoideae</taxon>
        <taxon>Gossypium</taxon>
    </lineage>
</organism>
<gene>
    <name evidence="1" type="ORF">Goshw_013482</name>
</gene>
<evidence type="ECO:0000313" key="2">
    <source>
        <dbReference type="Proteomes" id="UP000593576"/>
    </source>
</evidence>
<dbReference type="AlphaFoldDB" id="A0A7J9N317"/>
<comment type="caution">
    <text evidence="1">The sequence shown here is derived from an EMBL/GenBank/DDBJ whole genome shotgun (WGS) entry which is preliminary data.</text>
</comment>
<evidence type="ECO:0000313" key="1">
    <source>
        <dbReference type="EMBL" id="MBA0877564.1"/>
    </source>
</evidence>
<reference evidence="1 2" key="1">
    <citation type="journal article" date="2019" name="Genome Biol. Evol.">
        <title>Insights into the evolution of the New World diploid cottons (Gossypium, subgenus Houzingenia) based on genome sequencing.</title>
        <authorList>
            <person name="Grover C.E."/>
            <person name="Arick M.A. 2nd"/>
            <person name="Thrash A."/>
            <person name="Conover J.L."/>
            <person name="Sanders W.S."/>
            <person name="Peterson D.G."/>
            <person name="Frelichowski J.E."/>
            <person name="Scheffler J.A."/>
            <person name="Scheffler B.E."/>
            <person name="Wendel J.F."/>
        </authorList>
    </citation>
    <scope>NUCLEOTIDE SEQUENCE [LARGE SCALE GENOMIC DNA]</scope>
    <source>
        <strain evidence="1">1</strain>
        <tissue evidence="1">Leaf</tissue>
    </source>
</reference>
<name>A0A7J9N317_GOSSC</name>
<proteinExistence type="predicted"/>
<dbReference type="Proteomes" id="UP000593576">
    <property type="component" value="Unassembled WGS sequence"/>
</dbReference>